<name>A0A369JTA1_HYPMA</name>
<reference evidence="1" key="1">
    <citation type="submission" date="2018-04" db="EMBL/GenBank/DDBJ databases">
        <title>Whole genome sequencing of Hypsizygus marmoreus.</title>
        <authorList>
            <person name="Choi I.-G."/>
            <person name="Min B."/>
            <person name="Kim J.-G."/>
            <person name="Kim S."/>
            <person name="Oh Y.-L."/>
            <person name="Kong W.-S."/>
            <person name="Park H."/>
            <person name="Jeong J."/>
            <person name="Song E.-S."/>
        </authorList>
    </citation>
    <scope>NUCLEOTIDE SEQUENCE [LARGE SCALE GENOMIC DNA]</scope>
    <source>
        <strain evidence="1">51987-8</strain>
    </source>
</reference>
<organism evidence="1 2">
    <name type="scientific">Hypsizygus marmoreus</name>
    <name type="common">White beech mushroom</name>
    <name type="synonym">Agaricus marmoreus</name>
    <dbReference type="NCBI Taxonomy" id="39966"/>
    <lineage>
        <taxon>Eukaryota</taxon>
        <taxon>Fungi</taxon>
        <taxon>Dikarya</taxon>
        <taxon>Basidiomycota</taxon>
        <taxon>Agaricomycotina</taxon>
        <taxon>Agaricomycetes</taxon>
        <taxon>Agaricomycetidae</taxon>
        <taxon>Agaricales</taxon>
        <taxon>Tricholomatineae</taxon>
        <taxon>Lyophyllaceae</taxon>
        <taxon>Hypsizygus</taxon>
    </lineage>
</organism>
<dbReference type="AlphaFoldDB" id="A0A369JTA1"/>
<dbReference type="EMBL" id="LUEZ02000044">
    <property type="protein sequence ID" value="RDB24460.1"/>
    <property type="molecule type" value="Genomic_DNA"/>
</dbReference>
<keyword evidence="2" id="KW-1185">Reference proteome</keyword>
<gene>
    <name evidence="1" type="ORF">Hypma_008380</name>
</gene>
<dbReference type="Proteomes" id="UP000076154">
    <property type="component" value="Unassembled WGS sequence"/>
</dbReference>
<protein>
    <submittedName>
        <fullName evidence="1">Uncharacterized protein</fullName>
    </submittedName>
</protein>
<evidence type="ECO:0000313" key="2">
    <source>
        <dbReference type="Proteomes" id="UP000076154"/>
    </source>
</evidence>
<accession>A0A369JTA1</accession>
<sequence>MDCFIGNARRGHAPPTRSHNARCQGLCRAAVYGHGSIMDDEQCSAEFTTWFSAVNPYFQYDWTAIYHFTRDVPSVHSYPPYGILTIDLVV</sequence>
<dbReference type="InParanoid" id="A0A369JTA1"/>
<comment type="caution">
    <text evidence="1">The sequence shown here is derived from an EMBL/GenBank/DDBJ whole genome shotgun (WGS) entry which is preliminary data.</text>
</comment>
<evidence type="ECO:0000313" key="1">
    <source>
        <dbReference type="EMBL" id="RDB24460.1"/>
    </source>
</evidence>
<proteinExistence type="predicted"/>